<comment type="caution">
    <text evidence="2">The sequence shown here is derived from an EMBL/GenBank/DDBJ whole genome shotgun (WGS) entry which is preliminary data.</text>
</comment>
<dbReference type="GeneID" id="70187859"/>
<evidence type="ECO:0000313" key="3">
    <source>
        <dbReference type="Proteomes" id="UP000756346"/>
    </source>
</evidence>
<evidence type="ECO:0000313" key="2">
    <source>
        <dbReference type="EMBL" id="KAH7034993.1"/>
    </source>
</evidence>
<dbReference type="Proteomes" id="UP000756346">
    <property type="component" value="Unassembled WGS sequence"/>
</dbReference>
<name>A0A9P9BQK8_9PEZI</name>
<organism evidence="2 3">
    <name type="scientific">Microdochium trichocladiopsis</name>
    <dbReference type="NCBI Taxonomy" id="1682393"/>
    <lineage>
        <taxon>Eukaryota</taxon>
        <taxon>Fungi</taxon>
        <taxon>Dikarya</taxon>
        <taxon>Ascomycota</taxon>
        <taxon>Pezizomycotina</taxon>
        <taxon>Sordariomycetes</taxon>
        <taxon>Xylariomycetidae</taxon>
        <taxon>Xylariales</taxon>
        <taxon>Microdochiaceae</taxon>
        <taxon>Microdochium</taxon>
    </lineage>
</organism>
<accession>A0A9P9BQK8</accession>
<dbReference type="RefSeq" id="XP_046015086.1">
    <property type="nucleotide sequence ID" value="XM_046158313.1"/>
</dbReference>
<dbReference type="EMBL" id="JAGTJQ010000003">
    <property type="protein sequence ID" value="KAH7034993.1"/>
    <property type="molecule type" value="Genomic_DNA"/>
</dbReference>
<protein>
    <submittedName>
        <fullName evidence="2">Uncharacterized protein</fullName>
    </submittedName>
</protein>
<reference evidence="2" key="1">
    <citation type="journal article" date="2021" name="Nat. Commun.">
        <title>Genetic determinants of endophytism in the Arabidopsis root mycobiome.</title>
        <authorList>
            <person name="Mesny F."/>
            <person name="Miyauchi S."/>
            <person name="Thiergart T."/>
            <person name="Pickel B."/>
            <person name="Atanasova L."/>
            <person name="Karlsson M."/>
            <person name="Huettel B."/>
            <person name="Barry K.W."/>
            <person name="Haridas S."/>
            <person name="Chen C."/>
            <person name="Bauer D."/>
            <person name="Andreopoulos W."/>
            <person name="Pangilinan J."/>
            <person name="LaButti K."/>
            <person name="Riley R."/>
            <person name="Lipzen A."/>
            <person name="Clum A."/>
            <person name="Drula E."/>
            <person name="Henrissat B."/>
            <person name="Kohler A."/>
            <person name="Grigoriev I.V."/>
            <person name="Martin F.M."/>
            <person name="Hacquard S."/>
        </authorList>
    </citation>
    <scope>NUCLEOTIDE SEQUENCE</scope>
    <source>
        <strain evidence="2">MPI-CAGE-CH-0230</strain>
    </source>
</reference>
<feature type="region of interest" description="Disordered" evidence="1">
    <location>
        <begin position="193"/>
        <end position="241"/>
    </location>
</feature>
<dbReference type="OrthoDB" id="5377226at2759"/>
<sequence length="277" mass="30232">MVPSKKRRRQDGDNDSPSIATDAAPGSSSQAVLSQGLDGTQAHQPSPLHLGLNHDDLGYSSPSWASMNVHRKMAPLPATKKSRLIHECESQPPTPIEQQNIHNTMIRSHSQPVLGSAHAVSTSPILSPHLTPSLARPTEPSRANSAVMLSPCHICHRKPTKKSDLDSFADCMGCNQRTCYICIRQCQNWLTKSPAQRTQDDDGVLSSSFTMKDADDPENEDTRPNQPDTRGGGRENRHASSWRARGHRDVICSRCCVERGSEGEVVCLGCLSRIEGA</sequence>
<keyword evidence="3" id="KW-1185">Reference proteome</keyword>
<proteinExistence type="predicted"/>
<feature type="compositionally biased region" description="Polar residues" evidence="1">
    <location>
        <begin position="26"/>
        <end position="44"/>
    </location>
</feature>
<gene>
    <name evidence="2" type="ORF">B0I36DRAFT_360445</name>
</gene>
<dbReference type="AlphaFoldDB" id="A0A9P9BQK8"/>
<feature type="region of interest" description="Disordered" evidence="1">
    <location>
        <begin position="1"/>
        <end position="54"/>
    </location>
</feature>
<evidence type="ECO:0000256" key="1">
    <source>
        <dbReference type="SAM" id="MobiDB-lite"/>
    </source>
</evidence>